<dbReference type="Pfam" id="PF00651">
    <property type="entry name" value="BTB"/>
    <property type="match status" value="1"/>
</dbReference>
<dbReference type="InterPro" id="IPR011333">
    <property type="entry name" value="SKP1/BTB/POZ_sf"/>
</dbReference>
<dbReference type="SUPFAM" id="SSF54695">
    <property type="entry name" value="POZ domain"/>
    <property type="match status" value="1"/>
</dbReference>
<dbReference type="Proteomes" id="UP000789706">
    <property type="component" value="Unassembled WGS sequence"/>
</dbReference>
<dbReference type="GO" id="GO:0005737">
    <property type="term" value="C:cytoplasm"/>
    <property type="evidence" value="ECO:0007669"/>
    <property type="project" value="TreeGrafter"/>
</dbReference>
<dbReference type="PANTHER" id="PTHR46306">
    <property type="entry name" value="BTB/POZ DOMAIN-CONTAINING PROTEIN 9"/>
    <property type="match status" value="1"/>
</dbReference>
<evidence type="ECO:0000313" key="2">
    <source>
        <dbReference type="EMBL" id="CAG8520155.1"/>
    </source>
</evidence>
<organism evidence="2 3">
    <name type="scientific">Diversispora eburnea</name>
    <dbReference type="NCBI Taxonomy" id="1213867"/>
    <lineage>
        <taxon>Eukaryota</taxon>
        <taxon>Fungi</taxon>
        <taxon>Fungi incertae sedis</taxon>
        <taxon>Mucoromycota</taxon>
        <taxon>Glomeromycotina</taxon>
        <taxon>Glomeromycetes</taxon>
        <taxon>Diversisporales</taxon>
        <taxon>Diversisporaceae</taxon>
        <taxon>Diversispora</taxon>
    </lineage>
</organism>
<evidence type="ECO:0000259" key="1">
    <source>
        <dbReference type="PROSITE" id="PS50097"/>
    </source>
</evidence>
<dbReference type="Gene3D" id="3.30.710.10">
    <property type="entry name" value="Potassium Channel Kv1.1, Chain A"/>
    <property type="match status" value="1"/>
</dbReference>
<dbReference type="InterPro" id="IPR000210">
    <property type="entry name" value="BTB/POZ_dom"/>
</dbReference>
<feature type="domain" description="BTB" evidence="1">
    <location>
        <begin position="23"/>
        <end position="94"/>
    </location>
</feature>
<proteinExistence type="predicted"/>
<name>A0A9N9A7W5_9GLOM</name>
<comment type="caution">
    <text evidence="2">The sequence shown here is derived from an EMBL/GenBank/DDBJ whole genome shotgun (WGS) entry which is preliminary data.</text>
</comment>
<accession>A0A9N9A7W5</accession>
<dbReference type="PROSITE" id="PS50097">
    <property type="entry name" value="BTB"/>
    <property type="match status" value="1"/>
</dbReference>
<evidence type="ECO:0000313" key="3">
    <source>
        <dbReference type="Proteomes" id="UP000789706"/>
    </source>
</evidence>
<dbReference type="EMBL" id="CAJVPK010000511">
    <property type="protein sequence ID" value="CAG8520155.1"/>
    <property type="molecule type" value="Genomic_DNA"/>
</dbReference>
<keyword evidence="3" id="KW-1185">Reference proteome</keyword>
<dbReference type="CDD" id="cd18186">
    <property type="entry name" value="BTB_POZ_ZBTB_KLHL-like"/>
    <property type="match status" value="1"/>
</dbReference>
<gene>
    <name evidence="2" type="ORF">DEBURN_LOCUS5619</name>
</gene>
<protein>
    <submittedName>
        <fullName evidence="2">11902_t:CDS:1</fullName>
    </submittedName>
</protein>
<dbReference type="OrthoDB" id="2434378at2759"/>
<dbReference type="PANTHER" id="PTHR46306:SF1">
    <property type="entry name" value="BTB_POZ DOMAIN-CONTAINING PROTEIN 9"/>
    <property type="match status" value="1"/>
</dbReference>
<dbReference type="AlphaFoldDB" id="A0A9N9A7W5"/>
<reference evidence="2" key="1">
    <citation type="submission" date="2021-06" db="EMBL/GenBank/DDBJ databases">
        <authorList>
            <person name="Kallberg Y."/>
            <person name="Tangrot J."/>
            <person name="Rosling A."/>
        </authorList>
    </citation>
    <scope>NUCLEOTIDE SEQUENCE</scope>
    <source>
        <strain evidence="2">AZ414A</strain>
    </source>
</reference>
<dbReference type="InterPro" id="IPR052407">
    <property type="entry name" value="BTB_POZ_domain_cont_9"/>
</dbReference>
<sequence>MEVELLSGLSRDLSWLLEDSNDHNILIHTGEIPNTKTFKAHTNILRSRSLYFRAVLSSKLFIQSNPVIDTEWNQTNISPEIFEVMLNGEINVGTFDTQKLLDFLLAADILWLYELLDNLQDYLVQNRQKWIQNNFVRVYSMLYSRPTTFKKLQLYLKSILSTQPSILFDSPQYSTLTLDMMISLLKKDYLVMEESEIWIKILNWGIKQNSEMTKKSRHTNILLIIEEMNNNDFMNLQKTLFKLFPLIKFKNMSYNDFIEKVQPFKPILP</sequence>